<reference evidence="2" key="1">
    <citation type="journal article" date="2020" name="G3 (Bethesda)">
        <title>High-Quality Assemblies for Three Invasive Social Wasps from the &lt;i&gt;Vespula&lt;/i&gt; Genus.</title>
        <authorList>
            <person name="Harrop T.W.R."/>
            <person name="Guhlin J."/>
            <person name="McLaughlin G.M."/>
            <person name="Permina E."/>
            <person name="Stockwell P."/>
            <person name="Gilligan J."/>
            <person name="Le Lec M.F."/>
            <person name="Gruber M.A.M."/>
            <person name="Quinn O."/>
            <person name="Lovegrove M."/>
            <person name="Duncan E.J."/>
            <person name="Remnant E.J."/>
            <person name="Van Eeckhoven J."/>
            <person name="Graham B."/>
            <person name="Knapp R.A."/>
            <person name="Langford K.W."/>
            <person name="Kronenberg Z."/>
            <person name="Press M.O."/>
            <person name="Eacker S.M."/>
            <person name="Wilson-Rankin E.E."/>
            <person name="Purcell J."/>
            <person name="Lester P.J."/>
            <person name="Dearden P.K."/>
        </authorList>
    </citation>
    <scope>NUCLEOTIDE SEQUENCE</scope>
    <source>
        <strain evidence="2">Marl-1</strain>
    </source>
</reference>
<gene>
    <name evidence="2" type="ORF">HZH66_002234</name>
</gene>
<feature type="compositionally biased region" description="Basic and acidic residues" evidence="1">
    <location>
        <begin position="39"/>
        <end position="53"/>
    </location>
</feature>
<feature type="region of interest" description="Disordered" evidence="1">
    <location>
        <begin position="112"/>
        <end position="144"/>
    </location>
</feature>
<organism evidence="2 3">
    <name type="scientific">Vespula vulgaris</name>
    <name type="common">Yellow jacket</name>
    <name type="synonym">Wasp</name>
    <dbReference type="NCBI Taxonomy" id="7454"/>
    <lineage>
        <taxon>Eukaryota</taxon>
        <taxon>Metazoa</taxon>
        <taxon>Ecdysozoa</taxon>
        <taxon>Arthropoda</taxon>
        <taxon>Hexapoda</taxon>
        <taxon>Insecta</taxon>
        <taxon>Pterygota</taxon>
        <taxon>Neoptera</taxon>
        <taxon>Endopterygota</taxon>
        <taxon>Hymenoptera</taxon>
        <taxon>Apocrita</taxon>
        <taxon>Aculeata</taxon>
        <taxon>Vespoidea</taxon>
        <taxon>Vespidae</taxon>
        <taxon>Vespinae</taxon>
        <taxon>Vespula</taxon>
    </lineage>
</organism>
<protein>
    <submittedName>
        <fullName evidence="2">Uncharacterized protein</fullName>
    </submittedName>
</protein>
<dbReference type="Proteomes" id="UP000614350">
    <property type="component" value="Unassembled WGS sequence"/>
</dbReference>
<feature type="region of interest" description="Disordered" evidence="1">
    <location>
        <begin position="189"/>
        <end position="209"/>
    </location>
</feature>
<name>A0A834KKR3_VESVU</name>
<evidence type="ECO:0000313" key="3">
    <source>
        <dbReference type="Proteomes" id="UP000614350"/>
    </source>
</evidence>
<keyword evidence="3" id="KW-1185">Reference proteome</keyword>
<dbReference type="EMBL" id="JACSEA010000002">
    <property type="protein sequence ID" value="KAF7407697.1"/>
    <property type="molecule type" value="Genomic_DNA"/>
</dbReference>
<dbReference type="AlphaFoldDB" id="A0A834KKR3"/>
<evidence type="ECO:0000256" key="1">
    <source>
        <dbReference type="SAM" id="MobiDB-lite"/>
    </source>
</evidence>
<feature type="region of interest" description="Disordered" evidence="1">
    <location>
        <begin position="16"/>
        <end position="69"/>
    </location>
</feature>
<comment type="caution">
    <text evidence="2">The sequence shown here is derived from an EMBL/GenBank/DDBJ whole genome shotgun (WGS) entry which is preliminary data.</text>
</comment>
<accession>A0A834KKR3</accession>
<evidence type="ECO:0000313" key="2">
    <source>
        <dbReference type="EMBL" id="KAF7407697.1"/>
    </source>
</evidence>
<sequence>MNELVTSFNALRVTIEGLRKEKNPEEKSKTTGPSSGRTSHVDPLENPNRREIKSTVSLSPDGSHFSDGTVTMKPREILVKPAIHGGRDCALWGWRRAVKGVREIRKGKPIVRAQRTSPPRITHQPPLYHPVLPENPKTRGFSPLFEDENTREKKRYDILLQPFARTSRKSHVRRRDRRFCRAKKYRANLGPPPPPLLPPPPATSSMGSAGMSAASQLYSHATCSTVGEHRINAETAGSFGPAYYLSRPLAAIDWLPISNACNEPFQEPAVGFFCEIPEIFKETYTKTYLD</sequence>
<feature type="compositionally biased region" description="Pro residues" evidence="1">
    <location>
        <begin position="190"/>
        <end position="202"/>
    </location>
</feature>
<proteinExistence type="predicted"/>
<feature type="compositionally biased region" description="Basic and acidic residues" evidence="1">
    <location>
        <begin position="17"/>
        <end position="29"/>
    </location>
</feature>